<reference evidence="1" key="1">
    <citation type="submission" date="2009-10" db="EMBL/GenBank/DDBJ databases">
        <title>Diversity of trophic interactions inside an arsenic-rich microbial ecosystem.</title>
        <authorList>
            <person name="Bertin P.N."/>
            <person name="Heinrich-Salmeron A."/>
            <person name="Pelletier E."/>
            <person name="Goulhen-Chollet F."/>
            <person name="Arsene-Ploetze F."/>
            <person name="Gallien S."/>
            <person name="Calteau A."/>
            <person name="Vallenet D."/>
            <person name="Casiot C."/>
            <person name="Chane-Woon-Ming B."/>
            <person name="Giloteaux L."/>
            <person name="Barakat M."/>
            <person name="Bonnefoy V."/>
            <person name="Bruneel O."/>
            <person name="Chandler M."/>
            <person name="Cleiss J."/>
            <person name="Duran R."/>
            <person name="Elbaz-Poulichet F."/>
            <person name="Fonknechten N."/>
            <person name="Lauga B."/>
            <person name="Mornico D."/>
            <person name="Ortet P."/>
            <person name="Schaeffer C."/>
            <person name="Siguier P."/>
            <person name="Alexander Thil Smith A."/>
            <person name="Van Dorsselaer A."/>
            <person name="Weissenbach J."/>
            <person name="Medigue C."/>
            <person name="Le Paslier D."/>
        </authorList>
    </citation>
    <scope>NUCLEOTIDE SEQUENCE</scope>
</reference>
<comment type="caution">
    <text evidence="1">The sequence shown here is derived from an EMBL/GenBank/DDBJ whole genome shotgun (WGS) entry which is preliminary data.</text>
</comment>
<dbReference type="AlphaFoldDB" id="E6QTU6"/>
<name>E6QTU6_9ZZZZ</name>
<dbReference type="InterPro" id="IPR021455">
    <property type="entry name" value="DUF3106"/>
</dbReference>
<evidence type="ECO:0008006" key="2">
    <source>
        <dbReference type="Google" id="ProtNLM"/>
    </source>
</evidence>
<sequence length="160" mass="18033">MDRRQLKLSLLLGGWLLLSGDVWAATPTWQGLTPAQQLVLAPVAQKWAGMSDLQRSRLLAVAAKYPKLKPEQQQRFQRRLIVWSSMTPEQRELARKNYLKFKHLPKSKRQIVKKELMKTYPPVVAPGMPVAAIPTSVTTTVASPVPAHNNPVRTTFPIHP</sequence>
<dbReference type="Pfam" id="PF11304">
    <property type="entry name" value="DUF3106"/>
    <property type="match status" value="1"/>
</dbReference>
<evidence type="ECO:0000313" key="1">
    <source>
        <dbReference type="EMBL" id="CBI10668.1"/>
    </source>
</evidence>
<organism evidence="1">
    <name type="scientific">mine drainage metagenome</name>
    <dbReference type="NCBI Taxonomy" id="410659"/>
    <lineage>
        <taxon>unclassified sequences</taxon>
        <taxon>metagenomes</taxon>
        <taxon>ecological metagenomes</taxon>
    </lineage>
</organism>
<dbReference type="EMBL" id="CABR01000099">
    <property type="protein sequence ID" value="CBI10668.1"/>
    <property type="molecule type" value="Genomic_DNA"/>
</dbReference>
<accession>E6QTU6</accession>
<proteinExistence type="predicted"/>
<gene>
    <name evidence="1" type="ORF">CARN7_1462</name>
</gene>
<protein>
    <recommendedName>
        <fullName evidence="2">DUF3106 domain-containing protein</fullName>
    </recommendedName>
</protein>